<dbReference type="Proteomes" id="UP000309128">
    <property type="component" value="Unassembled WGS sequence"/>
</dbReference>
<accession>A0A5S4FFY8</accession>
<feature type="signal peptide" evidence="1">
    <location>
        <begin position="1"/>
        <end position="42"/>
    </location>
</feature>
<feature type="chain" id="PRO_5024367226" description="DUF3060 domain-containing protein" evidence="1">
    <location>
        <begin position="43"/>
        <end position="160"/>
    </location>
</feature>
<evidence type="ECO:0000313" key="3">
    <source>
        <dbReference type="Proteomes" id="UP000309128"/>
    </source>
</evidence>
<dbReference type="OrthoDB" id="3539959at2"/>
<comment type="caution">
    <text evidence="2">The sequence shown here is derived from an EMBL/GenBank/DDBJ whole genome shotgun (WGS) entry which is preliminary data.</text>
</comment>
<proteinExistence type="predicted"/>
<sequence>MSTQRGNVRRSRAGLLRHGKRALTTGAALTAALTAIGAPAHATTNVSVSGGQLTVHAGTASDDITVTLSEGRIIVKNTGDTVVGSAPCTRVTANEVACPSKGITMLSATTGAGDDVLRNETGLQQKANLAPGNDTLISGRGVIINKGGNFSGWDVDLDWW</sequence>
<dbReference type="AlphaFoldDB" id="A0A5S4FFY8"/>
<name>A0A5S4FFY8_9ACTN</name>
<evidence type="ECO:0000256" key="1">
    <source>
        <dbReference type="SAM" id="SignalP"/>
    </source>
</evidence>
<dbReference type="RefSeq" id="WP_138667994.1">
    <property type="nucleotide sequence ID" value="NZ_VCKY01000071.1"/>
</dbReference>
<gene>
    <name evidence="2" type="ORF">ETD86_21765</name>
</gene>
<evidence type="ECO:0008006" key="4">
    <source>
        <dbReference type="Google" id="ProtNLM"/>
    </source>
</evidence>
<protein>
    <recommendedName>
        <fullName evidence="4">DUF3060 domain-containing protein</fullName>
    </recommendedName>
</protein>
<organism evidence="2 3">
    <name type="scientific">Nonomuraea turkmeniaca</name>
    <dbReference type="NCBI Taxonomy" id="103838"/>
    <lineage>
        <taxon>Bacteria</taxon>
        <taxon>Bacillati</taxon>
        <taxon>Actinomycetota</taxon>
        <taxon>Actinomycetes</taxon>
        <taxon>Streptosporangiales</taxon>
        <taxon>Streptosporangiaceae</taxon>
        <taxon>Nonomuraea</taxon>
    </lineage>
</organism>
<keyword evidence="3" id="KW-1185">Reference proteome</keyword>
<reference evidence="2 3" key="1">
    <citation type="submission" date="2019-05" db="EMBL/GenBank/DDBJ databases">
        <title>Draft genome sequence of Nonomuraea turkmeniaca DSM 43926.</title>
        <authorList>
            <person name="Saricaoglu S."/>
            <person name="Isik K."/>
        </authorList>
    </citation>
    <scope>NUCLEOTIDE SEQUENCE [LARGE SCALE GENOMIC DNA]</scope>
    <source>
        <strain evidence="2 3">DSM 43926</strain>
    </source>
</reference>
<dbReference type="EMBL" id="VCKY01000071">
    <property type="protein sequence ID" value="TMR18341.1"/>
    <property type="molecule type" value="Genomic_DNA"/>
</dbReference>
<evidence type="ECO:0000313" key="2">
    <source>
        <dbReference type="EMBL" id="TMR18341.1"/>
    </source>
</evidence>
<keyword evidence="1" id="KW-0732">Signal</keyword>